<proteinExistence type="inferred from homology"/>
<protein>
    <submittedName>
        <fullName evidence="7">Acyl-CoA synthetase</fullName>
    </submittedName>
</protein>
<dbReference type="PROSITE" id="PS00455">
    <property type="entry name" value="AMP_BINDING"/>
    <property type="match status" value="1"/>
</dbReference>
<dbReference type="PANTHER" id="PTHR43859">
    <property type="entry name" value="ACYL-ACTIVATING ENZYME"/>
    <property type="match status" value="1"/>
</dbReference>
<dbReference type="NCBIfam" id="NF006020">
    <property type="entry name" value="PRK08162.1"/>
    <property type="match status" value="1"/>
</dbReference>
<name>A0ABY4E879_VITST</name>
<evidence type="ECO:0000256" key="1">
    <source>
        <dbReference type="ARBA" id="ARBA00006432"/>
    </source>
</evidence>
<dbReference type="Pfam" id="PF00501">
    <property type="entry name" value="AMP-binding"/>
    <property type="match status" value="1"/>
</dbReference>
<dbReference type="InterPro" id="IPR000873">
    <property type="entry name" value="AMP-dep_synth/lig_dom"/>
</dbReference>
<reference evidence="7" key="1">
    <citation type="submission" date="2021-12" db="EMBL/GenBank/DDBJ databases">
        <authorList>
            <person name="Veyrier F.J."/>
        </authorList>
    </citation>
    <scope>NUCLEOTIDE SEQUENCE</scope>
    <source>
        <strain evidence="7">SAG 1488-6</strain>
    </source>
</reference>
<gene>
    <name evidence="7" type="ORF">LVJ81_08110</name>
</gene>
<dbReference type="CDD" id="cd12118">
    <property type="entry name" value="ttLC_FACS_AEE21_like"/>
    <property type="match status" value="1"/>
</dbReference>
<reference evidence="7" key="2">
    <citation type="journal article" date="2022" name="Res Sq">
        <title>Evolution of multicellular longitudinally dividing oral cavity symbionts (Neisseriaceae).</title>
        <authorList>
            <person name="Nyongesa S."/>
            <person name="Weber P."/>
            <person name="Bernet E."/>
            <person name="Pullido F."/>
            <person name="Nieckarz M."/>
            <person name="Delaby M."/>
            <person name="Nieves C."/>
            <person name="Viehboeck T."/>
            <person name="Krause N."/>
            <person name="Rivera-Millot A."/>
            <person name="Nakamura A."/>
            <person name="Vischer N."/>
            <person name="VanNieuwenhze M."/>
            <person name="Brun Y."/>
            <person name="Cava F."/>
            <person name="Bulgheresi S."/>
            <person name="Veyrier F."/>
        </authorList>
    </citation>
    <scope>NUCLEOTIDE SEQUENCE</scope>
    <source>
        <strain evidence="7">SAG 1488-6</strain>
    </source>
</reference>
<comment type="similarity">
    <text evidence="1">Belongs to the ATP-dependent AMP-binding enzyme family.</text>
</comment>
<dbReference type="Proteomes" id="UP000832034">
    <property type="component" value="Chromosome"/>
</dbReference>
<dbReference type="InterPro" id="IPR020845">
    <property type="entry name" value="AMP-binding_CS"/>
</dbReference>
<evidence type="ECO:0000256" key="2">
    <source>
        <dbReference type="ARBA" id="ARBA00022598"/>
    </source>
</evidence>
<keyword evidence="4" id="KW-0443">Lipid metabolism</keyword>
<evidence type="ECO:0000259" key="6">
    <source>
        <dbReference type="Pfam" id="PF13193"/>
    </source>
</evidence>
<dbReference type="InterPro" id="IPR025110">
    <property type="entry name" value="AMP-bd_C"/>
</dbReference>
<evidence type="ECO:0000259" key="5">
    <source>
        <dbReference type="Pfam" id="PF00501"/>
    </source>
</evidence>
<sequence length="545" mass="60167">MADFDTDLTQQTANYAALTPIDHLLRAAEVYGDQLAIVHGSLRQNWRDTHHRCCQLAAALRQQGVSRNTTVAVLLPNTPAMVEAHFGVPMSGGVLCTLNIRLDVEAMIFCLQHGEAKVLIADTEFASEVAAIKQAMPDLYVIQVNDLLGPEEDDYGHIEYETFLNTAEDLNNWVLPENEWDAIALNYTSGTTGDPKGVVYHHRGAMMNSLSNIMDWDMPKFPVYLWTLPMFHCNGWCFPWTIAARAGVNVCLRRFDPKVCFELIKTFGVTHYSAAPIVHAGLANAPDELKQGVTHLVKGSIAGAAPPEAVLAAMEKMDFEITHVYGLTEVYGPASVCVQRPEWLDLDISGRAAQNARQGVRSHLQDGLSVLDPITMEAVPHDGVSIGELMFRGNIVMKGYLKNPRATQEAFADGWFHTGDLGVVHPDGYVQIKDRSKDIIISGGENISSIEVEDVIYKHPQVLSCAVVAVGDEKWGEVPFAFVELRDGVDLTVEALREYCREHLARYKVPKHFSFSDIPKTSTGKIQKFALRNQAKAIVEAATTP</sequence>
<keyword evidence="3" id="KW-0276">Fatty acid metabolism</keyword>
<dbReference type="InterPro" id="IPR045851">
    <property type="entry name" value="AMP-bd_C_sf"/>
</dbReference>
<dbReference type="PANTHER" id="PTHR43859:SF4">
    <property type="entry name" value="BUTANOATE--COA LIGASE AAE1-RELATED"/>
    <property type="match status" value="1"/>
</dbReference>
<dbReference type="Gene3D" id="3.30.300.30">
    <property type="match status" value="1"/>
</dbReference>
<dbReference type="RefSeq" id="WP_019958424.1">
    <property type="nucleotide sequence ID" value="NZ_CP091512.1"/>
</dbReference>
<dbReference type="Pfam" id="PF13193">
    <property type="entry name" value="AMP-binding_C"/>
    <property type="match status" value="1"/>
</dbReference>
<dbReference type="SUPFAM" id="SSF56801">
    <property type="entry name" value="Acetyl-CoA synthetase-like"/>
    <property type="match status" value="1"/>
</dbReference>
<keyword evidence="2" id="KW-0436">Ligase</keyword>
<feature type="domain" description="AMP-dependent synthetase/ligase" evidence="5">
    <location>
        <begin position="26"/>
        <end position="401"/>
    </location>
</feature>
<feature type="domain" description="AMP-binding enzyme C-terminal" evidence="6">
    <location>
        <begin position="451"/>
        <end position="525"/>
    </location>
</feature>
<dbReference type="EMBL" id="CP091512">
    <property type="protein sequence ID" value="UOO91610.1"/>
    <property type="molecule type" value="Genomic_DNA"/>
</dbReference>
<accession>A0ABY4E879</accession>
<dbReference type="Gene3D" id="3.40.50.12780">
    <property type="entry name" value="N-terminal domain of ligase-like"/>
    <property type="match status" value="1"/>
</dbReference>
<evidence type="ECO:0000256" key="3">
    <source>
        <dbReference type="ARBA" id="ARBA00022832"/>
    </source>
</evidence>
<organism evidence="7 8">
    <name type="scientific">Vitreoscilla stercoraria</name>
    <dbReference type="NCBI Taxonomy" id="61"/>
    <lineage>
        <taxon>Bacteria</taxon>
        <taxon>Pseudomonadati</taxon>
        <taxon>Pseudomonadota</taxon>
        <taxon>Betaproteobacteria</taxon>
        <taxon>Neisseriales</taxon>
        <taxon>Neisseriaceae</taxon>
        <taxon>Vitreoscilla</taxon>
    </lineage>
</organism>
<keyword evidence="8" id="KW-1185">Reference proteome</keyword>
<evidence type="ECO:0000313" key="7">
    <source>
        <dbReference type="EMBL" id="UOO91610.1"/>
    </source>
</evidence>
<evidence type="ECO:0000256" key="4">
    <source>
        <dbReference type="ARBA" id="ARBA00023098"/>
    </source>
</evidence>
<evidence type="ECO:0000313" key="8">
    <source>
        <dbReference type="Proteomes" id="UP000832034"/>
    </source>
</evidence>
<dbReference type="InterPro" id="IPR042099">
    <property type="entry name" value="ANL_N_sf"/>
</dbReference>